<dbReference type="InterPro" id="IPR052798">
    <property type="entry name" value="Giardia_VSA"/>
</dbReference>
<sequence length="699" mass="73525">MPAAAMPGGGAAAPRQTPLLGLMVMLLASLMALAAGQQPALPTSDYCNGPGETAYSGGCYPALRRCQRSIYTQADLICTQYKPEYHTVDGFGFLAEELPDLAVSGAGLVQIGPADCWNVVPGNYRRCAVCRFQAAGDGLCRPEPLAHAQCTALAHPHINEDCAACAPGHWLDLDRRCVDTCPAASHLACGAHCIPRHRVPGGFECAAWPMATMAPSDDEPAGRPEHRHLLRCSAPGVCFQCHDTCDECAGPGPKDCTACPAGRFLLAHGAKDFPQARVHVGACIRGYHASGDPAGPAGCPATTANTGQDVCVACRQHCRICDPANPGHCLSCLRGFFARPDGTCSATCPEGTAKDSLTGRCIQCLPGCGKCASESPEVCMRCADPGQSLHHNLCHTRCPAFFVHGDHVCRKCPANCFRCFNPLYCDICNEGYDPYGFECVSYCGGEWFYDESLPSNIRGCSQCSSNCATCDNFADNCKTCPPGKFLVQGRNQQERRYCADACPPGTYRPSTDRQCAPCTDPQCASCTGAHQCLECRPGHLLFAGSRCLLACPQGFRADGHQCAPCDGSCATCANGLQEGCHQCTADPAGGAPLLKHLQAPDADVSAPGRCAPDSLAQPGWGLLFQNQKARYVVPCPEHCASCLVEHPHEPGLRALRCVACLPGHALSSDGRTCVADPVPPVDESLSGSDGGAATSGPSD</sequence>
<organism evidence="3">
    <name type="scientific">Fonticula alba</name>
    <name type="common">Slime mold</name>
    <dbReference type="NCBI Taxonomy" id="691883"/>
    <lineage>
        <taxon>Eukaryota</taxon>
        <taxon>Rotosphaerida</taxon>
        <taxon>Fonticulaceae</taxon>
        <taxon>Fonticula</taxon>
    </lineage>
</organism>
<dbReference type="Gene3D" id="2.10.220.10">
    <property type="entry name" value="Hormone Receptor, Insulin-like Growth Factor Receptor 1, Chain A, domain 2"/>
    <property type="match status" value="5"/>
</dbReference>
<feature type="signal peptide" evidence="2">
    <location>
        <begin position="1"/>
        <end position="36"/>
    </location>
</feature>
<dbReference type="OrthoDB" id="5959912at2759"/>
<evidence type="ECO:0000256" key="2">
    <source>
        <dbReference type="SAM" id="SignalP"/>
    </source>
</evidence>
<keyword evidence="2" id="KW-0732">Signal</keyword>
<dbReference type="eggNOG" id="KOG3525">
    <property type="taxonomic scope" value="Eukaryota"/>
</dbReference>
<feature type="chain" id="PRO_5001566873" description="R-spondin Fu-CRD domain-containing protein" evidence="2">
    <location>
        <begin position="37"/>
        <end position="699"/>
    </location>
</feature>
<dbReference type="Proteomes" id="UP000030693">
    <property type="component" value="Unassembled WGS sequence"/>
</dbReference>
<evidence type="ECO:0000313" key="3">
    <source>
        <dbReference type="EMBL" id="KCV72433.1"/>
    </source>
</evidence>
<evidence type="ECO:0000256" key="1">
    <source>
        <dbReference type="SAM" id="MobiDB-lite"/>
    </source>
</evidence>
<dbReference type="AlphaFoldDB" id="A0A058ZET1"/>
<dbReference type="InterPro" id="IPR009030">
    <property type="entry name" value="Growth_fac_rcpt_cys_sf"/>
</dbReference>
<dbReference type="SUPFAM" id="SSF57184">
    <property type="entry name" value="Growth factor receptor domain"/>
    <property type="match status" value="2"/>
</dbReference>
<dbReference type="CDD" id="cd00064">
    <property type="entry name" value="FU"/>
    <property type="match status" value="2"/>
</dbReference>
<dbReference type="OMA" id="RYCADAC"/>
<evidence type="ECO:0008006" key="5">
    <source>
        <dbReference type="Google" id="ProtNLM"/>
    </source>
</evidence>
<dbReference type="PANTHER" id="PTHR23275">
    <property type="entry name" value="CABRIOLET.-RELATED"/>
    <property type="match status" value="1"/>
</dbReference>
<accession>A0A058ZET1</accession>
<dbReference type="PANTHER" id="PTHR23275:SF100">
    <property type="entry name" value="EGF-LIKE DOMAIN-CONTAINING PROTEIN"/>
    <property type="match status" value="1"/>
</dbReference>
<feature type="region of interest" description="Disordered" evidence="1">
    <location>
        <begin position="671"/>
        <end position="699"/>
    </location>
</feature>
<keyword evidence="4" id="KW-1185">Reference proteome</keyword>
<dbReference type="InterPro" id="IPR006212">
    <property type="entry name" value="Furin_repeat"/>
</dbReference>
<gene>
    <name evidence="3" type="ORF">H696_00020</name>
</gene>
<protein>
    <recommendedName>
        <fullName evidence="5">R-spondin Fu-CRD domain-containing protein</fullName>
    </recommendedName>
</protein>
<dbReference type="SMART" id="SM00261">
    <property type="entry name" value="FU"/>
    <property type="match status" value="9"/>
</dbReference>
<reference evidence="3" key="1">
    <citation type="submission" date="2013-04" db="EMBL/GenBank/DDBJ databases">
        <title>The Genome Sequence of Fonticula alba ATCC 38817.</title>
        <authorList>
            <consortium name="The Broad Institute Genomics Platform"/>
            <person name="Russ C."/>
            <person name="Cuomo C."/>
            <person name="Burger G."/>
            <person name="Gray M.W."/>
            <person name="Holland P.W.H."/>
            <person name="King N."/>
            <person name="Lang F.B.F."/>
            <person name="Roger A.J."/>
            <person name="Ruiz-Trillo I."/>
            <person name="Brown M."/>
            <person name="Walker B."/>
            <person name="Young S."/>
            <person name="Zeng Q."/>
            <person name="Gargeya S."/>
            <person name="Fitzgerald M."/>
            <person name="Haas B."/>
            <person name="Abouelleil A."/>
            <person name="Allen A.W."/>
            <person name="Alvarado L."/>
            <person name="Arachchi H.M."/>
            <person name="Berlin A.M."/>
            <person name="Chapman S.B."/>
            <person name="Gainer-Dewar J."/>
            <person name="Goldberg J."/>
            <person name="Griggs A."/>
            <person name="Gujja S."/>
            <person name="Hansen M."/>
            <person name="Howarth C."/>
            <person name="Imamovic A."/>
            <person name="Ireland A."/>
            <person name="Larimer J."/>
            <person name="McCowan C."/>
            <person name="Murphy C."/>
            <person name="Pearson M."/>
            <person name="Poon T.W."/>
            <person name="Priest M."/>
            <person name="Roberts A."/>
            <person name="Saif S."/>
            <person name="Shea T."/>
            <person name="Sisk P."/>
            <person name="Sykes S."/>
            <person name="Wortman J."/>
            <person name="Nusbaum C."/>
            <person name="Birren B."/>
        </authorList>
    </citation>
    <scope>NUCLEOTIDE SEQUENCE [LARGE SCALE GENOMIC DNA]</scope>
    <source>
        <strain evidence="3">ATCC 38817</strain>
    </source>
</reference>
<dbReference type="GeneID" id="20524745"/>
<dbReference type="RefSeq" id="XP_009492134.1">
    <property type="nucleotide sequence ID" value="XM_009493859.1"/>
</dbReference>
<proteinExistence type="predicted"/>
<dbReference type="EMBL" id="KB932201">
    <property type="protein sequence ID" value="KCV72433.1"/>
    <property type="molecule type" value="Genomic_DNA"/>
</dbReference>
<name>A0A058ZET1_FONAL</name>
<evidence type="ECO:0000313" key="4">
    <source>
        <dbReference type="Proteomes" id="UP000030693"/>
    </source>
</evidence>